<dbReference type="Proteomes" id="UP000574690">
    <property type="component" value="Unassembled WGS sequence"/>
</dbReference>
<feature type="non-terminal residue" evidence="2">
    <location>
        <position position="150"/>
    </location>
</feature>
<protein>
    <recommendedName>
        <fullName evidence="1">DUF7059 domain-containing protein</fullName>
    </recommendedName>
</protein>
<dbReference type="InterPro" id="IPR055487">
    <property type="entry name" value="DUF7059"/>
</dbReference>
<evidence type="ECO:0000313" key="3">
    <source>
        <dbReference type="Proteomes" id="UP000574690"/>
    </source>
</evidence>
<accession>A0A850C614</accession>
<dbReference type="Pfam" id="PF23186">
    <property type="entry name" value="DUF7059"/>
    <property type="match status" value="1"/>
</dbReference>
<dbReference type="AlphaFoldDB" id="A0A850C614"/>
<gene>
    <name evidence="2" type="ORF">HOQ43_06465</name>
</gene>
<sequence length="150" mass="15769">MRLLQTDAAARLGEALRGFRRAALSAHYGPDALAAADRGDYRALLYQCGDDPLGVFTRLFVAGVTVDAEAVSNALAPLTLGEAVRCGMLIPGGYDVIADWGAQFEGDRLLFSDQRPNTTGGRSPEHVLGVGGASKLLLDLTLRDPVASAL</sequence>
<comment type="caution">
    <text evidence="2">The sequence shown here is derived from an EMBL/GenBank/DDBJ whole genome shotgun (WGS) entry which is preliminary data.</text>
</comment>
<dbReference type="EMBL" id="JABFXE010000274">
    <property type="protein sequence ID" value="NUQ88091.1"/>
    <property type="molecule type" value="Genomic_DNA"/>
</dbReference>
<evidence type="ECO:0000259" key="1">
    <source>
        <dbReference type="Pfam" id="PF23186"/>
    </source>
</evidence>
<feature type="domain" description="DUF7059" evidence="1">
    <location>
        <begin position="18"/>
        <end position="97"/>
    </location>
</feature>
<organism evidence="2 3">
    <name type="scientific">Glycomyces artemisiae</name>
    <dbReference type="NCBI Taxonomy" id="1076443"/>
    <lineage>
        <taxon>Bacteria</taxon>
        <taxon>Bacillati</taxon>
        <taxon>Actinomycetota</taxon>
        <taxon>Actinomycetes</taxon>
        <taxon>Glycomycetales</taxon>
        <taxon>Glycomycetaceae</taxon>
        <taxon>Glycomyces</taxon>
    </lineage>
</organism>
<name>A0A850C614_9ACTN</name>
<reference evidence="2 3" key="1">
    <citation type="submission" date="2020-05" db="EMBL/GenBank/DDBJ databases">
        <title>DNA-SIP metagenomic assembled genomes.</title>
        <authorList>
            <person name="Yu J."/>
        </authorList>
    </citation>
    <scope>NUCLEOTIDE SEQUENCE [LARGE SCALE GENOMIC DNA]</scope>
    <source>
        <strain evidence="2">Bin5.27</strain>
    </source>
</reference>
<evidence type="ECO:0000313" key="2">
    <source>
        <dbReference type="EMBL" id="NUQ88091.1"/>
    </source>
</evidence>
<proteinExistence type="predicted"/>